<dbReference type="PANTHER" id="PTHR34997:SF1">
    <property type="entry name" value="PEPTIDOGLYCAN-BINDING LYSIN DOMAIN"/>
    <property type="match status" value="1"/>
</dbReference>
<accession>A0AAD5HE35</accession>
<dbReference type="PANTHER" id="PTHR34997">
    <property type="entry name" value="AM15"/>
    <property type="match status" value="1"/>
</dbReference>
<evidence type="ECO:0000259" key="4">
    <source>
        <dbReference type="PROSITE" id="PS51782"/>
    </source>
</evidence>
<sequence>MIPKRLLLPATLAALFLVSSGDALCSANYKVVAGDTCASIESANSISDTLFHSLNPVVKSDCSNLKVGQAVCLKSTETTTFTATPTAAPAFTGCAYAYVIKANDTCSSMEALTGISDAEFHKLNPSINANCTNLAIGQTICLAGKPAVVQPPCFKWYTAVPGDSCNSIQYAYKLTTSQFSQCNPNLNCSSLVGQDVCISCAAQNPVCTSIHQAVVGESCYGLASSLNKTTQAWLTCNPGLYTCPRLIVGEHVCNSCDPVQPLCRRFYQLTSGDTISGIAQKEGTYTALLLANNPNLNTTSLTPGNYICSSNTEEPFCYKKSIAVEGQDCSTFAAANNISLAQLLLYNPFVFANCSNFYVGDRFCVQGVASALGQSSCATTYTVQSGDTCSSITSKVGGYFKGLVVLNGKFLNRLCTDLQVGEVLCIDNGQIPCHQTVSVKAGESCTTIAIAANISINALVALNPFLDQRCTEIYPGDNLCILSPLLADMTDITPPQPIVPMLHAPIQCVKNITLTTATSCFDLLLPNKISSIDLKVLNPGINCTQLLPASSTICVAQMPPGCTKAALSGANQTCLDCANAASVPLNHFTAMNTRLNCMAPLPPATPICISDPFSICSETKTIVSSDTCPSLQAINGLSINDFEGLNRNLTCSNLVVGQTVCVLGRFSLCKQTYVTSAGDTCTSVLRYSSLSTTTQLQQLNPWVNCSSALTPSTIMCIKPRASPGCNLVAKVQSGDTCTSMAAQYNITLFALHQTNPSLDCQNLNAGQQICVESPVITCSRIHYISSNTTCTAIAAASNITMDQLKFYNPTIDCSNIFIGSIICTSIERIEAINFQLMSSLVPHLATLKKNIQNEYNAYLANPSAQILSKVENDLTTALASSKGASLINALNANDSYFAAYESRHSTDRPSRCNRTSYSSATSGASACFCGSASKNPYLHCLALYSTEIKKYLRSINDGTSAAHSHSAKLKTLPVTDTAASTKSSSNA</sequence>
<feature type="domain" description="LysM" evidence="4">
    <location>
        <begin position="155"/>
        <end position="198"/>
    </location>
</feature>
<dbReference type="InterPro" id="IPR018392">
    <property type="entry name" value="LysM"/>
</dbReference>
<feature type="domain" description="LysM" evidence="4">
    <location>
        <begin position="379"/>
        <end position="426"/>
    </location>
</feature>
<dbReference type="GO" id="GO:0008061">
    <property type="term" value="F:chitin binding"/>
    <property type="evidence" value="ECO:0007669"/>
    <property type="project" value="UniProtKB-KW"/>
</dbReference>
<dbReference type="PROSITE" id="PS51782">
    <property type="entry name" value="LYSM"/>
    <property type="match status" value="11"/>
</dbReference>
<name>A0AAD5HE35_UMBRA</name>
<feature type="domain" description="LysM" evidence="4">
    <location>
        <begin position="727"/>
        <end position="771"/>
    </location>
</feature>
<feature type="chain" id="PRO_5042141377" description="LysM domain-containing protein" evidence="3">
    <location>
        <begin position="24"/>
        <end position="987"/>
    </location>
</feature>
<comment type="caution">
    <text evidence="5">The sequence shown here is derived from an EMBL/GenBank/DDBJ whole genome shotgun (WGS) entry which is preliminary data.</text>
</comment>
<evidence type="ECO:0000256" key="1">
    <source>
        <dbReference type="ARBA" id="ARBA00022669"/>
    </source>
</evidence>
<dbReference type="Pfam" id="PF01476">
    <property type="entry name" value="LysM"/>
    <property type="match status" value="9"/>
</dbReference>
<feature type="domain" description="LysM" evidence="4">
    <location>
        <begin position="319"/>
        <end position="365"/>
    </location>
</feature>
<dbReference type="SMART" id="SM00257">
    <property type="entry name" value="LysM"/>
    <property type="match status" value="12"/>
</dbReference>
<organism evidence="5 6">
    <name type="scientific">Umbelopsis ramanniana AG</name>
    <dbReference type="NCBI Taxonomy" id="1314678"/>
    <lineage>
        <taxon>Eukaryota</taxon>
        <taxon>Fungi</taxon>
        <taxon>Fungi incertae sedis</taxon>
        <taxon>Mucoromycota</taxon>
        <taxon>Mucoromycotina</taxon>
        <taxon>Umbelopsidomycetes</taxon>
        <taxon>Umbelopsidales</taxon>
        <taxon>Umbelopsidaceae</taxon>
        <taxon>Umbelopsis</taxon>
    </lineage>
</organism>
<dbReference type="EMBL" id="MU620923">
    <property type="protein sequence ID" value="KAI8579136.1"/>
    <property type="molecule type" value="Genomic_DNA"/>
</dbReference>
<proteinExistence type="predicted"/>
<evidence type="ECO:0000313" key="5">
    <source>
        <dbReference type="EMBL" id="KAI8579136.1"/>
    </source>
</evidence>
<dbReference type="Gene3D" id="3.10.350.10">
    <property type="entry name" value="LysM domain"/>
    <property type="match status" value="11"/>
</dbReference>
<dbReference type="GeneID" id="75914868"/>
<keyword evidence="3" id="KW-0732">Signal</keyword>
<dbReference type="RefSeq" id="XP_051444140.1">
    <property type="nucleotide sequence ID" value="XM_051589523.1"/>
</dbReference>
<feature type="domain" description="LysM" evidence="4">
    <location>
        <begin position="780"/>
        <end position="824"/>
    </location>
</feature>
<reference evidence="5" key="2">
    <citation type="journal article" date="2022" name="Proc. Natl. Acad. Sci. U.S.A.">
        <title>Diploid-dominant life cycles characterize the early evolution of Fungi.</title>
        <authorList>
            <person name="Amses K.R."/>
            <person name="Simmons D.R."/>
            <person name="Longcore J.E."/>
            <person name="Mondo S.J."/>
            <person name="Seto K."/>
            <person name="Jeronimo G.H."/>
            <person name="Bonds A.E."/>
            <person name="Quandt C.A."/>
            <person name="Davis W.J."/>
            <person name="Chang Y."/>
            <person name="Federici B.A."/>
            <person name="Kuo A."/>
            <person name="LaButti K."/>
            <person name="Pangilinan J."/>
            <person name="Andreopoulos W."/>
            <person name="Tritt A."/>
            <person name="Riley R."/>
            <person name="Hundley H."/>
            <person name="Johnson J."/>
            <person name="Lipzen A."/>
            <person name="Barry K."/>
            <person name="Lang B.F."/>
            <person name="Cuomo C.A."/>
            <person name="Buchler N.E."/>
            <person name="Grigoriev I.V."/>
            <person name="Spatafora J.W."/>
            <person name="Stajich J.E."/>
            <person name="James T.Y."/>
        </authorList>
    </citation>
    <scope>NUCLEOTIDE SEQUENCE</scope>
    <source>
        <strain evidence="5">AG</strain>
    </source>
</reference>
<feature type="domain" description="LysM" evidence="4">
    <location>
        <begin position="96"/>
        <end position="142"/>
    </location>
</feature>
<feature type="domain" description="LysM" evidence="4">
    <location>
        <begin position="435"/>
        <end position="481"/>
    </location>
</feature>
<evidence type="ECO:0000256" key="2">
    <source>
        <dbReference type="ARBA" id="ARBA00023026"/>
    </source>
</evidence>
<keyword evidence="1" id="KW-0147">Chitin-binding</keyword>
<keyword evidence="2" id="KW-0843">Virulence</keyword>
<feature type="domain" description="LysM" evidence="4">
    <location>
        <begin position="618"/>
        <end position="662"/>
    </location>
</feature>
<dbReference type="AlphaFoldDB" id="A0AAD5HE35"/>
<reference evidence="5" key="1">
    <citation type="submission" date="2021-06" db="EMBL/GenBank/DDBJ databases">
        <authorList>
            <consortium name="DOE Joint Genome Institute"/>
            <person name="Mondo S.J."/>
            <person name="Amses K.R."/>
            <person name="Simmons D.R."/>
            <person name="Longcore J.E."/>
            <person name="Seto K."/>
            <person name="Alves G.H."/>
            <person name="Bonds A.E."/>
            <person name="Quandt C.A."/>
            <person name="Davis W.J."/>
            <person name="Chang Y."/>
            <person name="Letcher P.M."/>
            <person name="Powell M.J."/>
            <person name="Kuo A."/>
            <person name="Labutti K."/>
            <person name="Pangilinan J."/>
            <person name="Andreopoulos W."/>
            <person name="Tritt A."/>
            <person name="Riley R."/>
            <person name="Hundley H."/>
            <person name="Johnson J."/>
            <person name="Lipzen A."/>
            <person name="Barry K."/>
            <person name="Berbee M.L."/>
            <person name="Buchler N.E."/>
            <person name="Grigoriev I.V."/>
            <person name="Spatafora J.W."/>
            <person name="Stajich J.E."/>
            <person name="James T.Y."/>
        </authorList>
    </citation>
    <scope>NUCLEOTIDE SEQUENCE</scope>
    <source>
        <strain evidence="5">AG</strain>
    </source>
</reference>
<dbReference type="Proteomes" id="UP001206595">
    <property type="component" value="Unassembled WGS sequence"/>
</dbReference>
<feature type="domain" description="LysM" evidence="4">
    <location>
        <begin position="265"/>
        <end position="309"/>
    </location>
</feature>
<keyword evidence="6" id="KW-1185">Reference proteome</keyword>
<evidence type="ECO:0000313" key="6">
    <source>
        <dbReference type="Proteomes" id="UP001206595"/>
    </source>
</evidence>
<dbReference type="SUPFAM" id="SSF54106">
    <property type="entry name" value="LysM domain"/>
    <property type="match status" value="7"/>
</dbReference>
<protein>
    <recommendedName>
        <fullName evidence="4">LysM domain-containing protein</fullName>
    </recommendedName>
</protein>
<evidence type="ECO:0000256" key="3">
    <source>
        <dbReference type="SAM" id="SignalP"/>
    </source>
</evidence>
<dbReference type="CDD" id="cd00118">
    <property type="entry name" value="LysM"/>
    <property type="match status" value="7"/>
</dbReference>
<dbReference type="InterPro" id="IPR036779">
    <property type="entry name" value="LysM_dom_sf"/>
</dbReference>
<feature type="signal peptide" evidence="3">
    <location>
        <begin position="1"/>
        <end position="23"/>
    </location>
</feature>
<feature type="domain" description="LysM" evidence="4">
    <location>
        <begin position="671"/>
        <end position="717"/>
    </location>
</feature>
<gene>
    <name evidence="5" type="ORF">K450DRAFT_244058</name>
</gene>
<dbReference type="InterPro" id="IPR052210">
    <property type="entry name" value="LysM1-like"/>
</dbReference>
<feature type="domain" description="LysM" evidence="4">
    <location>
        <begin position="27"/>
        <end position="73"/>
    </location>
</feature>